<dbReference type="PhylomeDB" id="T1J760"/>
<dbReference type="AlphaFoldDB" id="T1J760"/>
<evidence type="ECO:0000256" key="8">
    <source>
        <dbReference type="ARBA" id="ARBA00022794"/>
    </source>
</evidence>
<dbReference type="OMA" id="WLRELFI"/>
<evidence type="ECO:0000313" key="16">
    <source>
        <dbReference type="Proteomes" id="UP000014500"/>
    </source>
</evidence>
<dbReference type="InterPro" id="IPR024133">
    <property type="entry name" value="TM_138"/>
</dbReference>
<comment type="function">
    <text evidence="1">Required for ciliogenesis.</text>
</comment>
<evidence type="ECO:0000256" key="6">
    <source>
        <dbReference type="ARBA" id="ARBA00022554"/>
    </source>
</evidence>
<dbReference type="GO" id="GO:0030030">
    <property type="term" value="P:cell projection organization"/>
    <property type="evidence" value="ECO:0007669"/>
    <property type="project" value="UniProtKB-KW"/>
</dbReference>
<evidence type="ECO:0000313" key="15">
    <source>
        <dbReference type="EnsemblMetazoa" id="SMAR009494-PA"/>
    </source>
</evidence>
<keyword evidence="16" id="KW-1185">Reference proteome</keyword>
<sequence>MEYSTFRGILFLSYLFIFLDLIINVLGMAIRLQNVHELLLYVVQDTVLMFTIIIIFLLFSNTYIFQAGFVGMLVNKYKCTIICSFIYLSLSIPLHVIVKDGTIFMNMSGRIQCEHFIFSKGYVSSVFHYFLFKRTVLCFADSRYYRNSSWLQERMNKGL</sequence>
<evidence type="ECO:0000256" key="10">
    <source>
        <dbReference type="ARBA" id="ARBA00023069"/>
    </source>
</evidence>
<dbReference type="EMBL" id="JH431912">
    <property type="status" value="NOT_ANNOTATED_CDS"/>
    <property type="molecule type" value="Genomic_DNA"/>
</dbReference>
<dbReference type="EnsemblMetazoa" id="SMAR009494-RA">
    <property type="protein sequence ID" value="SMAR009494-PA"/>
    <property type="gene ID" value="SMAR009494"/>
</dbReference>
<dbReference type="eggNOG" id="ENOG502RWE6">
    <property type="taxonomic scope" value="Eukaryota"/>
</dbReference>
<keyword evidence="6" id="KW-0926">Vacuole</keyword>
<evidence type="ECO:0000256" key="13">
    <source>
        <dbReference type="ARBA" id="ARBA00023273"/>
    </source>
</evidence>
<keyword evidence="10" id="KW-0969">Cilium</keyword>
<reference evidence="16" key="1">
    <citation type="submission" date="2011-05" db="EMBL/GenBank/DDBJ databases">
        <authorList>
            <person name="Richards S.R."/>
            <person name="Qu J."/>
            <person name="Jiang H."/>
            <person name="Jhangiani S.N."/>
            <person name="Agravi P."/>
            <person name="Goodspeed R."/>
            <person name="Gross S."/>
            <person name="Mandapat C."/>
            <person name="Jackson L."/>
            <person name="Mathew T."/>
            <person name="Pu L."/>
            <person name="Thornton R."/>
            <person name="Saada N."/>
            <person name="Wilczek-Boney K.B."/>
            <person name="Lee S."/>
            <person name="Kovar C."/>
            <person name="Wu Y."/>
            <person name="Scherer S.E."/>
            <person name="Worley K.C."/>
            <person name="Muzny D.M."/>
            <person name="Gibbs R."/>
        </authorList>
    </citation>
    <scope>NUCLEOTIDE SEQUENCE</scope>
    <source>
        <strain evidence="16">Brora</strain>
    </source>
</reference>
<evidence type="ECO:0000256" key="7">
    <source>
        <dbReference type="ARBA" id="ARBA00022692"/>
    </source>
</evidence>
<evidence type="ECO:0000256" key="9">
    <source>
        <dbReference type="ARBA" id="ARBA00022989"/>
    </source>
</evidence>
<keyword evidence="12" id="KW-0325">Glycoprotein</keyword>
<feature type="transmembrane region" description="Helical" evidence="14">
    <location>
        <begin position="6"/>
        <end position="26"/>
    </location>
</feature>
<dbReference type="PANTHER" id="PTHR13306:SF6">
    <property type="entry name" value="TRANSMEMBRANE PROTEIN 138"/>
    <property type="match status" value="1"/>
</dbReference>
<keyword evidence="11 14" id="KW-0472">Membrane</keyword>
<dbReference type="PANTHER" id="PTHR13306">
    <property type="entry name" value="TRANSMEMBRANE PROTEIN 138"/>
    <property type="match status" value="1"/>
</dbReference>
<keyword evidence="7 14" id="KW-0812">Transmembrane</keyword>
<accession>T1J760</accession>
<evidence type="ECO:0000256" key="5">
    <source>
        <dbReference type="ARBA" id="ARBA00014515"/>
    </source>
</evidence>
<name>T1J760_STRMM</name>
<dbReference type="GO" id="GO:0005774">
    <property type="term" value="C:vacuolar membrane"/>
    <property type="evidence" value="ECO:0007669"/>
    <property type="project" value="UniProtKB-SubCell"/>
</dbReference>
<protein>
    <recommendedName>
        <fullName evidence="5">Transmembrane protein 138</fullName>
    </recommendedName>
</protein>
<dbReference type="Pfam" id="PF14935">
    <property type="entry name" value="TMEM138"/>
    <property type="match status" value="1"/>
</dbReference>
<feature type="transmembrane region" description="Helical" evidence="14">
    <location>
        <begin position="38"/>
        <end position="59"/>
    </location>
</feature>
<dbReference type="GO" id="GO:0005929">
    <property type="term" value="C:cilium"/>
    <property type="evidence" value="ECO:0007669"/>
    <property type="project" value="UniProtKB-SubCell"/>
</dbReference>
<evidence type="ECO:0000256" key="4">
    <source>
        <dbReference type="ARBA" id="ARBA00010572"/>
    </source>
</evidence>
<keyword evidence="9 14" id="KW-1133">Transmembrane helix</keyword>
<evidence type="ECO:0000256" key="14">
    <source>
        <dbReference type="SAM" id="Phobius"/>
    </source>
</evidence>
<evidence type="ECO:0000256" key="1">
    <source>
        <dbReference type="ARBA" id="ARBA00003709"/>
    </source>
</evidence>
<evidence type="ECO:0000256" key="11">
    <source>
        <dbReference type="ARBA" id="ARBA00023136"/>
    </source>
</evidence>
<comment type="similarity">
    <text evidence="4">Belongs to the TMEM138 family.</text>
</comment>
<comment type="subcellular location">
    <subcellularLocation>
        <location evidence="3">Cell projection</location>
        <location evidence="3">Cilium</location>
    </subcellularLocation>
    <subcellularLocation>
        <location evidence="2">Vacuole membrane</location>
        <topology evidence="2">Multi-pass membrane protein</topology>
    </subcellularLocation>
</comment>
<feature type="transmembrane region" description="Helical" evidence="14">
    <location>
        <begin position="79"/>
        <end position="98"/>
    </location>
</feature>
<dbReference type="Proteomes" id="UP000014500">
    <property type="component" value="Unassembled WGS sequence"/>
</dbReference>
<organism evidence="15 16">
    <name type="scientific">Strigamia maritima</name>
    <name type="common">European centipede</name>
    <name type="synonym">Geophilus maritimus</name>
    <dbReference type="NCBI Taxonomy" id="126957"/>
    <lineage>
        <taxon>Eukaryota</taxon>
        <taxon>Metazoa</taxon>
        <taxon>Ecdysozoa</taxon>
        <taxon>Arthropoda</taxon>
        <taxon>Myriapoda</taxon>
        <taxon>Chilopoda</taxon>
        <taxon>Pleurostigmophora</taxon>
        <taxon>Geophilomorpha</taxon>
        <taxon>Linotaeniidae</taxon>
        <taxon>Strigamia</taxon>
    </lineage>
</organism>
<evidence type="ECO:0000256" key="12">
    <source>
        <dbReference type="ARBA" id="ARBA00023180"/>
    </source>
</evidence>
<keyword evidence="13" id="KW-0966">Cell projection</keyword>
<evidence type="ECO:0000256" key="2">
    <source>
        <dbReference type="ARBA" id="ARBA00004128"/>
    </source>
</evidence>
<keyword evidence="8" id="KW-0970">Cilium biogenesis/degradation</keyword>
<reference evidence="15" key="2">
    <citation type="submission" date="2015-02" db="UniProtKB">
        <authorList>
            <consortium name="EnsemblMetazoa"/>
        </authorList>
    </citation>
    <scope>IDENTIFICATION</scope>
</reference>
<proteinExistence type="inferred from homology"/>
<dbReference type="HOGENOM" id="CLU_104681_0_0_1"/>
<evidence type="ECO:0000256" key="3">
    <source>
        <dbReference type="ARBA" id="ARBA00004138"/>
    </source>
</evidence>